<gene>
    <name evidence="1" type="ORF">DPMN_172941</name>
</gene>
<name>A0A9D4E452_DREPO</name>
<reference evidence="1" key="2">
    <citation type="submission" date="2020-11" db="EMBL/GenBank/DDBJ databases">
        <authorList>
            <person name="McCartney M.A."/>
            <person name="Auch B."/>
            <person name="Kono T."/>
            <person name="Mallez S."/>
            <person name="Becker A."/>
            <person name="Gohl D.M."/>
            <person name="Silverstein K.A.T."/>
            <person name="Koren S."/>
            <person name="Bechman K.B."/>
            <person name="Herman A."/>
            <person name="Abrahante J.E."/>
            <person name="Garbe J."/>
        </authorList>
    </citation>
    <scope>NUCLEOTIDE SEQUENCE</scope>
    <source>
        <strain evidence="1">Duluth1</strain>
        <tissue evidence="1">Whole animal</tissue>
    </source>
</reference>
<dbReference type="Proteomes" id="UP000828390">
    <property type="component" value="Unassembled WGS sequence"/>
</dbReference>
<evidence type="ECO:0000313" key="1">
    <source>
        <dbReference type="EMBL" id="KAH3771615.1"/>
    </source>
</evidence>
<accession>A0A9D4E452</accession>
<organism evidence="1 2">
    <name type="scientific">Dreissena polymorpha</name>
    <name type="common">Zebra mussel</name>
    <name type="synonym">Mytilus polymorpha</name>
    <dbReference type="NCBI Taxonomy" id="45954"/>
    <lineage>
        <taxon>Eukaryota</taxon>
        <taxon>Metazoa</taxon>
        <taxon>Spiralia</taxon>
        <taxon>Lophotrochozoa</taxon>
        <taxon>Mollusca</taxon>
        <taxon>Bivalvia</taxon>
        <taxon>Autobranchia</taxon>
        <taxon>Heteroconchia</taxon>
        <taxon>Euheterodonta</taxon>
        <taxon>Imparidentia</taxon>
        <taxon>Neoheterodontei</taxon>
        <taxon>Myida</taxon>
        <taxon>Dreissenoidea</taxon>
        <taxon>Dreissenidae</taxon>
        <taxon>Dreissena</taxon>
    </lineage>
</organism>
<proteinExistence type="predicted"/>
<keyword evidence="2" id="KW-1185">Reference proteome</keyword>
<comment type="caution">
    <text evidence="1">The sequence shown here is derived from an EMBL/GenBank/DDBJ whole genome shotgun (WGS) entry which is preliminary data.</text>
</comment>
<dbReference type="AlphaFoldDB" id="A0A9D4E452"/>
<protein>
    <submittedName>
        <fullName evidence="1">Uncharacterized protein</fullName>
    </submittedName>
</protein>
<dbReference type="EMBL" id="JAIWYP010000009">
    <property type="protein sequence ID" value="KAH3771615.1"/>
    <property type="molecule type" value="Genomic_DNA"/>
</dbReference>
<reference evidence="1" key="1">
    <citation type="journal article" date="2019" name="bioRxiv">
        <title>The Genome of the Zebra Mussel, Dreissena polymorpha: A Resource for Invasive Species Research.</title>
        <authorList>
            <person name="McCartney M.A."/>
            <person name="Auch B."/>
            <person name="Kono T."/>
            <person name="Mallez S."/>
            <person name="Zhang Y."/>
            <person name="Obille A."/>
            <person name="Becker A."/>
            <person name="Abrahante J.E."/>
            <person name="Garbe J."/>
            <person name="Badalamenti J.P."/>
            <person name="Herman A."/>
            <person name="Mangelson H."/>
            <person name="Liachko I."/>
            <person name="Sullivan S."/>
            <person name="Sone E.D."/>
            <person name="Koren S."/>
            <person name="Silverstein K.A.T."/>
            <person name="Beckman K.B."/>
            <person name="Gohl D.M."/>
        </authorList>
    </citation>
    <scope>NUCLEOTIDE SEQUENCE</scope>
    <source>
        <strain evidence="1">Duluth1</strain>
        <tissue evidence="1">Whole animal</tissue>
    </source>
</reference>
<evidence type="ECO:0000313" key="2">
    <source>
        <dbReference type="Proteomes" id="UP000828390"/>
    </source>
</evidence>
<sequence>MCWQHTEFRNCICPRHKDSGTMSTGDTLQRMPRLVWSSGSGSSLSQTSNLHLRYVSLALE</sequence>